<dbReference type="InterPro" id="IPR003651">
    <property type="entry name" value="Endonuclease3_FeS-loop_motif"/>
</dbReference>
<dbReference type="Gene3D" id="3.90.79.10">
    <property type="entry name" value="Nucleoside Triphosphate Pyrophosphohydrolase"/>
    <property type="match status" value="1"/>
</dbReference>
<dbReference type="Gene3D" id="1.10.340.30">
    <property type="entry name" value="Hypothetical protein, domain 2"/>
    <property type="match status" value="1"/>
</dbReference>
<dbReference type="GO" id="GO:0034039">
    <property type="term" value="F:8-oxo-7,8-dihydroguanine DNA N-glycosylase activity"/>
    <property type="evidence" value="ECO:0007669"/>
    <property type="project" value="TreeGrafter"/>
</dbReference>
<dbReference type="GO" id="GO:0051539">
    <property type="term" value="F:4 iron, 4 sulfur cluster binding"/>
    <property type="evidence" value="ECO:0007669"/>
    <property type="project" value="UniProtKB-UniRule"/>
</dbReference>
<dbReference type="SUPFAM" id="SSF55811">
    <property type="entry name" value="Nudix"/>
    <property type="match status" value="1"/>
</dbReference>
<dbReference type="GO" id="GO:0006298">
    <property type="term" value="P:mismatch repair"/>
    <property type="evidence" value="ECO:0007669"/>
    <property type="project" value="TreeGrafter"/>
</dbReference>
<organism evidence="15 16">
    <name type="scientific">Sporormia fimetaria CBS 119925</name>
    <dbReference type="NCBI Taxonomy" id="1340428"/>
    <lineage>
        <taxon>Eukaryota</taxon>
        <taxon>Fungi</taxon>
        <taxon>Dikarya</taxon>
        <taxon>Ascomycota</taxon>
        <taxon>Pezizomycotina</taxon>
        <taxon>Dothideomycetes</taxon>
        <taxon>Pleosporomycetidae</taxon>
        <taxon>Pleosporales</taxon>
        <taxon>Sporormiaceae</taxon>
        <taxon>Sporormia</taxon>
    </lineage>
</organism>
<dbReference type="GO" id="GO:0006285">
    <property type="term" value="P:base-excision repair, AP site formation"/>
    <property type="evidence" value="ECO:0007669"/>
    <property type="project" value="UniProtKB-ARBA"/>
</dbReference>
<evidence type="ECO:0000256" key="8">
    <source>
        <dbReference type="ARBA" id="ARBA00022801"/>
    </source>
</evidence>
<keyword evidence="11" id="KW-0234">DNA repair</keyword>
<evidence type="ECO:0000256" key="5">
    <source>
        <dbReference type="ARBA" id="ARBA00022485"/>
    </source>
</evidence>
<evidence type="ECO:0000313" key="16">
    <source>
        <dbReference type="Proteomes" id="UP000799440"/>
    </source>
</evidence>
<comment type="catalytic activity">
    <reaction evidence="1 13">
        <text>Hydrolyzes free adenine bases from 7,8-dihydro-8-oxoguanine:adenine mismatched double-stranded DNA, leaving an apurinic site.</text>
        <dbReference type="EC" id="3.2.2.31"/>
    </reaction>
</comment>
<dbReference type="Pfam" id="PF00730">
    <property type="entry name" value="HhH-GPD"/>
    <property type="match status" value="1"/>
</dbReference>
<dbReference type="GO" id="GO:0035485">
    <property type="term" value="F:adenine/guanine mispair binding"/>
    <property type="evidence" value="ECO:0007669"/>
    <property type="project" value="TreeGrafter"/>
</dbReference>
<keyword evidence="9 13" id="KW-0408">Iron</keyword>
<feature type="domain" description="HhH-GPD" evidence="14">
    <location>
        <begin position="75"/>
        <end position="247"/>
    </location>
</feature>
<dbReference type="CDD" id="cd03431">
    <property type="entry name" value="NUDIX_DNA_Glycosylase_C-MutY"/>
    <property type="match status" value="1"/>
</dbReference>
<evidence type="ECO:0000256" key="6">
    <source>
        <dbReference type="ARBA" id="ARBA00022723"/>
    </source>
</evidence>
<evidence type="ECO:0000313" key="15">
    <source>
        <dbReference type="EMBL" id="KAF2744255.1"/>
    </source>
</evidence>
<dbReference type="GO" id="GO:0000701">
    <property type="term" value="F:purine-specific mismatch base pair DNA N-glycosylase activity"/>
    <property type="evidence" value="ECO:0007669"/>
    <property type="project" value="UniProtKB-EC"/>
</dbReference>
<keyword evidence="7 13" id="KW-0227">DNA damage</keyword>
<proteinExistence type="inferred from homology"/>
<evidence type="ECO:0000256" key="11">
    <source>
        <dbReference type="ARBA" id="ARBA00023204"/>
    </source>
</evidence>
<keyword evidence="5" id="KW-0004">4Fe-4S</keyword>
<dbReference type="Pfam" id="PF14815">
    <property type="entry name" value="NUDIX_4"/>
    <property type="match status" value="1"/>
</dbReference>
<evidence type="ECO:0000256" key="3">
    <source>
        <dbReference type="ARBA" id="ARBA00012045"/>
    </source>
</evidence>
<dbReference type="GO" id="GO:0046872">
    <property type="term" value="F:metal ion binding"/>
    <property type="evidence" value="ECO:0007669"/>
    <property type="project" value="UniProtKB-UniRule"/>
</dbReference>
<evidence type="ECO:0000259" key="14">
    <source>
        <dbReference type="SMART" id="SM00478"/>
    </source>
</evidence>
<comment type="similarity">
    <text evidence="2 13">Belongs to the Nth/MutY family.</text>
</comment>
<evidence type="ECO:0000256" key="1">
    <source>
        <dbReference type="ARBA" id="ARBA00000843"/>
    </source>
</evidence>
<keyword evidence="8" id="KW-0378">Hydrolase</keyword>
<dbReference type="EC" id="3.2.2.31" evidence="3 13"/>
<evidence type="ECO:0000256" key="2">
    <source>
        <dbReference type="ARBA" id="ARBA00008343"/>
    </source>
</evidence>
<dbReference type="SMART" id="SM00525">
    <property type="entry name" value="FES"/>
    <property type="match status" value="1"/>
</dbReference>
<dbReference type="Gene3D" id="1.10.1670.10">
    <property type="entry name" value="Helix-hairpin-Helix base-excision DNA repair enzymes (C-terminal)"/>
    <property type="match status" value="1"/>
</dbReference>
<evidence type="ECO:0000256" key="7">
    <source>
        <dbReference type="ARBA" id="ARBA00022763"/>
    </source>
</evidence>
<accession>A0A6A6V1C8</accession>
<evidence type="ECO:0000256" key="12">
    <source>
        <dbReference type="ARBA" id="ARBA00023295"/>
    </source>
</evidence>
<evidence type="ECO:0000256" key="9">
    <source>
        <dbReference type="ARBA" id="ARBA00023004"/>
    </source>
</evidence>
<feature type="non-terminal residue" evidence="15">
    <location>
        <position position="514"/>
    </location>
</feature>
<evidence type="ECO:0000256" key="10">
    <source>
        <dbReference type="ARBA" id="ARBA00023014"/>
    </source>
</evidence>
<keyword evidence="10" id="KW-0411">Iron-sulfur</keyword>
<gene>
    <name evidence="15" type="ORF">M011DRAFT_392627</name>
</gene>
<dbReference type="GO" id="GO:0005634">
    <property type="term" value="C:nucleus"/>
    <property type="evidence" value="ECO:0007669"/>
    <property type="project" value="TreeGrafter"/>
</dbReference>
<name>A0A6A6V1C8_9PLEO</name>
<dbReference type="PANTHER" id="PTHR42944:SF1">
    <property type="entry name" value="ADENINE DNA GLYCOSYLASE"/>
    <property type="match status" value="1"/>
</dbReference>
<keyword evidence="12 13" id="KW-0326">Glycosidase</keyword>
<dbReference type="GO" id="GO:0032357">
    <property type="term" value="F:oxidized purine DNA binding"/>
    <property type="evidence" value="ECO:0007669"/>
    <property type="project" value="TreeGrafter"/>
</dbReference>
<dbReference type="InterPro" id="IPR011257">
    <property type="entry name" value="DNA_glycosylase"/>
</dbReference>
<dbReference type="OrthoDB" id="10248838at2759"/>
<feature type="non-terminal residue" evidence="15">
    <location>
        <position position="1"/>
    </location>
</feature>
<dbReference type="Pfam" id="PF00633">
    <property type="entry name" value="HHH"/>
    <property type="match status" value="1"/>
</dbReference>
<comment type="cofactor">
    <cofactor evidence="13">
        <name>[4Fe-4S] cluster</name>
        <dbReference type="ChEBI" id="CHEBI:49883"/>
    </cofactor>
    <text evidence="13">Binds 1 [4Fe-4S] cluster.</text>
</comment>
<evidence type="ECO:0000256" key="13">
    <source>
        <dbReference type="RuleBase" id="RU365096"/>
    </source>
</evidence>
<dbReference type="FunFam" id="1.10.340.30:FF:000002">
    <property type="entry name" value="Adenine DNA glycosylase"/>
    <property type="match status" value="1"/>
</dbReference>
<comment type="function">
    <text evidence="13">Adenine glycosylase active on G-A mispairs.</text>
</comment>
<dbReference type="InterPro" id="IPR015797">
    <property type="entry name" value="NUDIX_hydrolase-like_dom_sf"/>
</dbReference>
<protein>
    <recommendedName>
        <fullName evidence="4 13">Adenine DNA glycosylase</fullName>
        <ecNumber evidence="3 13">3.2.2.31</ecNumber>
    </recommendedName>
</protein>
<dbReference type="Proteomes" id="UP000799440">
    <property type="component" value="Unassembled WGS sequence"/>
</dbReference>
<reference evidence="15" key="1">
    <citation type="journal article" date="2020" name="Stud. Mycol.">
        <title>101 Dothideomycetes genomes: a test case for predicting lifestyles and emergence of pathogens.</title>
        <authorList>
            <person name="Haridas S."/>
            <person name="Albert R."/>
            <person name="Binder M."/>
            <person name="Bloem J."/>
            <person name="Labutti K."/>
            <person name="Salamov A."/>
            <person name="Andreopoulos B."/>
            <person name="Baker S."/>
            <person name="Barry K."/>
            <person name="Bills G."/>
            <person name="Bluhm B."/>
            <person name="Cannon C."/>
            <person name="Castanera R."/>
            <person name="Culley D."/>
            <person name="Daum C."/>
            <person name="Ezra D."/>
            <person name="Gonzalez J."/>
            <person name="Henrissat B."/>
            <person name="Kuo A."/>
            <person name="Liang C."/>
            <person name="Lipzen A."/>
            <person name="Lutzoni F."/>
            <person name="Magnuson J."/>
            <person name="Mondo S."/>
            <person name="Nolan M."/>
            <person name="Ohm R."/>
            <person name="Pangilinan J."/>
            <person name="Park H.-J."/>
            <person name="Ramirez L."/>
            <person name="Alfaro M."/>
            <person name="Sun H."/>
            <person name="Tritt A."/>
            <person name="Yoshinaga Y."/>
            <person name="Zwiers L.-H."/>
            <person name="Turgeon B."/>
            <person name="Goodwin S."/>
            <person name="Spatafora J."/>
            <person name="Crous P."/>
            <person name="Grigoriev I."/>
        </authorList>
    </citation>
    <scope>NUCLEOTIDE SEQUENCE</scope>
    <source>
        <strain evidence="15">CBS 119925</strain>
    </source>
</reference>
<evidence type="ECO:0000256" key="4">
    <source>
        <dbReference type="ARBA" id="ARBA00022023"/>
    </source>
</evidence>
<dbReference type="SUPFAM" id="SSF48150">
    <property type="entry name" value="DNA-glycosylase"/>
    <property type="match status" value="1"/>
</dbReference>
<dbReference type="AlphaFoldDB" id="A0A6A6V1C8"/>
<dbReference type="InterPro" id="IPR003265">
    <property type="entry name" value="HhH-GPD_domain"/>
</dbReference>
<dbReference type="CDD" id="cd00056">
    <property type="entry name" value="ENDO3c"/>
    <property type="match status" value="1"/>
</dbReference>
<sequence length="514" mass="57204">PVAVPPARSHTDTYHQPLLLDHRDICREFLDWFDGVKQERQMPWRKNWIDPSITPDEYPQVMAKRAYEVLVSETMLQQTRVSTVIPYFQAWISKWPTVWDLARADEDQVLAAWKGLGYYGRARRLLAAAKETVKSTHPEDAKCPFPASVEGLLKLPGVGRYTAGAVSSIAFGEPAPVVDGNVIRVLSRQLGLFVDGKDKKSMDMFWDAATRLVKFACNLDNLEESPEIHQSPIPGAWNQALMELGATICTPGVPKCGDCPVKKTCRAYMEGKSLLDTSEPPAPDEISQSKSKCDICEVLDIEDLLLVTKEGPKEKLAVSHKKKRLAAKGTGSISAYFSPVNGTADKNAYCALFPKKVIKKKVPEENCVVCLIELRQAGKESKWLIEQRPAKGLLASLWQFPQSTVIKPLTSNSTKTYRDVAQGFLDSLVLGSSEKASIQVKYVADLGSIVHVFSHLRLNMHVHRYAIDADAGPDTGIQLTHAGPPKRKWVNTNDMDEETLSTGMKKCWERMRDG</sequence>
<dbReference type="InterPro" id="IPR044298">
    <property type="entry name" value="MIG/MutY"/>
</dbReference>
<dbReference type="InterPro" id="IPR029119">
    <property type="entry name" value="MutY_C"/>
</dbReference>
<dbReference type="PANTHER" id="PTHR42944">
    <property type="entry name" value="ADENINE DNA GLYCOSYLASE"/>
    <property type="match status" value="1"/>
</dbReference>
<dbReference type="InterPro" id="IPR023170">
    <property type="entry name" value="HhH_base_excis_C"/>
</dbReference>
<dbReference type="SMART" id="SM00478">
    <property type="entry name" value="ENDO3c"/>
    <property type="match status" value="1"/>
</dbReference>
<keyword evidence="6" id="KW-0479">Metal-binding</keyword>
<keyword evidence="16" id="KW-1185">Reference proteome</keyword>
<dbReference type="EMBL" id="MU006590">
    <property type="protein sequence ID" value="KAF2744255.1"/>
    <property type="molecule type" value="Genomic_DNA"/>
</dbReference>
<dbReference type="InterPro" id="IPR000445">
    <property type="entry name" value="HhH_motif"/>
</dbReference>